<protein>
    <recommendedName>
        <fullName evidence="7">Peptidase S1 domain-containing protein</fullName>
    </recommendedName>
</protein>
<organism evidence="8 9">
    <name type="scientific">Henosepilachna vigintioctopunctata</name>
    <dbReference type="NCBI Taxonomy" id="420089"/>
    <lineage>
        <taxon>Eukaryota</taxon>
        <taxon>Metazoa</taxon>
        <taxon>Ecdysozoa</taxon>
        <taxon>Arthropoda</taxon>
        <taxon>Hexapoda</taxon>
        <taxon>Insecta</taxon>
        <taxon>Pterygota</taxon>
        <taxon>Neoptera</taxon>
        <taxon>Endopterygota</taxon>
        <taxon>Coleoptera</taxon>
        <taxon>Polyphaga</taxon>
        <taxon>Cucujiformia</taxon>
        <taxon>Coccinelloidea</taxon>
        <taxon>Coccinellidae</taxon>
        <taxon>Epilachninae</taxon>
        <taxon>Epilachnini</taxon>
        <taxon>Henosepilachna</taxon>
    </lineage>
</organism>
<accession>A0AAW1U5J5</accession>
<dbReference type="PANTHER" id="PTHR24258:SF129">
    <property type="entry name" value="LP15124P-RELATED"/>
    <property type="match status" value="1"/>
</dbReference>
<dbReference type="Pfam" id="PF18322">
    <property type="entry name" value="CLIP_1"/>
    <property type="match status" value="1"/>
</dbReference>
<dbReference type="AlphaFoldDB" id="A0AAW1U5J5"/>
<evidence type="ECO:0000256" key="5">
    <source>
        <dbReference type="SAM" id="MobiDB-lite"/>
    </source>
</evidence>
<gene>
    <name evidence="8" type="ORF">WA026_003786</name>
</gene>
<evidence type="ECO:0000256" key="1">
    <source>
        <dbReference type="ARBA" id="ARBA00022729"/>
    </source>
</evidence>
<name>A0AAW1U5J5_9CUCU</name>
<keyword evidence="3" id="KW-0325">Glycoprotein</keyword>
<keyword evidence="2" id="KW-1015">Disulfide bond</keyword>
<keyword evidence="1 6" id="KW-0732">Signal</keyword>
<dbReference type="InterPro" id="IPR001314">
    <property type="entry name" value="Peptidase_S1A"/>
</dbReference>
<dbReference type="InterPro" id="IPR001254">
    <property type="entry name" value="Trypsin_dom"/>
</dbReference>
<evidence type="ECO:0000256" key="6">
    <source>
        <dbReference type="SAM" id="SignalP"/>
    </source>
</evidence>
<evidence type="ECO:0000313" key="9">
    <source>
        <dbReference type="Proteomes" id="UP001431783"/>
    </source>
</evidence>
<comment type="similarity">
    <text evidence="4">Belongs to the peptidase S1 family. CLIP subfamily.</text>
</comment>
<dbReference type="GO" id="GO:0006508">
    <property type="term" value="P:proteolysis"/>
    <property type="evidence" value="ECO:0007669"/>
    <property type="project" value="InterPro"/>
</dbReference>
<keyword evidence="9" id="KW-1185">Reference proteome</keyword>
<dbReference type="InterPro" id="IPR043504">
    <property type="entry name" value="Peptidase_S1_PA_chymotrypsin"/>
</dbReference>
<comment type="caution">
    <text evidence="8">The sequence shown here is derived from an EMBL/GenBank/DDBJ whole genome shotgun (WGS) entry which is preliminary data.</text>
</comment>
<dbReference type="SMART" id="SM00020">
    <property type="entry name" value="Tryp_SPc"/>
    <property type="match status" value="1"/>
</dbReference>
<evidence type="ECO:0000256" key="3">
    <source>
        <dbReference type="ARBA" id="ARBA00023180"/>
    </source>
</evidence>
<proteinExistence type="inferred from homology"/>
<dbReference type="Pfam" id="PF00089">
    <property type="entry name" value="Trypsin"/>
    <property type="match status" value="1"/>
</dbReference>
<dbReference type="InterPro" id="IPR018114">
    <property type="entry name" value="TRYPSIN_HIS"/>
</dbReference>
<feature type="region of interest" description="Disordered" evidence="5">
    <location>
        <begin position="113"/>
        <end position="165"/>
    </location>
</feature>
<sequence>MFFGLTAILFFNIQFLTVFAQYNETDQVSGFLPPGYEEVTTKNLGSIGAIEKCGEGSSQGVDLCVPYYQCDSETRTIIETARTDGFGVIDIRFGEDKPCDHYLDICCGIPKGGIPSPTPDSESPTIDVESPPPDPVDPPKSTSEKPTSESPRPKPNQPWSCGIRNDNGIDFQITGNNNHESEYGEFPWMVAIVKSNYNPPNDNLLLCGGSLITPNVVLTAAHCVHKLKTNDFKARIGEWDTQTEKERLPYQERNIKQIIVHEQFHPQVLYNDVALLVLESPVVEAENVGIICLPQAGEEFNSKTVLPLVGEKINLEKKVFIKQF</sequence>
<reference evidence="8 9" key="1">
    <citation type="submission" date="2023-03" db="EMBL/GenBank/DDBJ databases">
        <title>Genome insight into feeding habits of ladybird beetles.</title>
        <authorList>
            <person name="Li H.-S."/>
            <person name="Huang Y.-H."/>
            <person name="Pang H."/>
        </authorList>
    </citation>
    <scope>NUCLEOTIDE SEQUENCE [LARGE SCALE GENOMIC DNA]</scope>
    <source>
        <strain evidence="8">SYSU_2023b</strain>
        <tissue evidence="8">Whole body</tissue>
    </source>
</reference>
<dbReference type="PANTHER" id="PTHR24258">
    <property type="entry name" value="SERINE PROTEASE-RELATED"/>
    <property type="match status" value="1"/>
</dbReference>
<evidence type="ECO:0000259" key="7">
    <source>
        <dbReference type="PROSITE" id="PS50240"/>
    </source>
</evidence>
<feature type="domain" description="Peptidase S1" evidence="7">
    <location>
        <begin position="173"/>
        <end position="310"/>
    </location>
</feature>
<dbReference type="InterPro" id="IPR041515">
    <property type="entry name" value="PPAF-2-like_Clip"/>
</dbReference>
<dbReference type="GO" id="GO:0004252">
    <property type="term" value="F:serine-type endopeptidase activity"/>
    <property type="evidence" value="ECO:0007669"/>
    <property type="project" value="InterPro"/>
</dbReference>
<dbReference type="PROSITE" id="PS50240">
    <property type="entry name" value="TRYPSIN_DOM"/>
    <property type="match status" value="1"/>
</dbReference>
<feature type="signal peptide" evidence="6">
    <location>
        <begin position="1"/>
        <end position="20"/>
    </location>
</feature>
<dbReference type="PROSITE" id="PS00134">
    <property type="entry name" value="TRYPSIN_HIS"/>
    <property type="match status" value="1"/>
</dbReference>
<dbReference type="SUPFAM" id="SSF50494">
    <property type="entry name" value="Trypsin-like serine proteases"/>
    <property type="match status" value="1"/>
</dbReference>
<evidence type="ECO:0000313" key="8">
    <source>
        <dbReference type="EMBL" id="KAK9878967.1"/>
    </source>
</evidence>
<dbReference type="EMBL" id="JARQZJ010000061">
    <property type="protein sequence ID" value="KAK9878967.1"/>
    <property type="molecule type" value="Genomic_DNA"/>
</dbReference>
<dbReference type="InterPro" id="IPR009003">
    <property type="entry name" value="Peptidase_S1_PA"/>
</dbReference>
<dbReference type="Gene3D" id="2.40.10.10">
    <property type="entry name" value="Trypsin-like serine proteases"/>
    <property type="match status" value="1"/>
</dbReference>
<evidence type="ECO:0000256" key="4">
    <source>
        <dbReference type="ARBA" id="ARBA00024195"/>
    </source>
</evidence>
<dbReference type="PRINTS" id="PR00722">
    <property type="entry name" value="CHYMOTRYPSIN"/>
</dbReference>
<dbReference type="FunFam" id="2.40.10.10:FF:000028">
    <property type="entry name" value="Serine protease easter"/>
    <property type="match status" value="1"/>
</dbReference>
<evidence type="ECO:0000256" key="2">
    <source>
        <dbReference type="ARBA" id="ARBA00023157"/>
    </source>
</evidence>
<feature type="chain" id="PRO_5043374008" description="Peptidase S1 domain-containing protein" evidence="6">
    <location>
        <begin position="21"/>
        <end position="324"/>
    </location>
</feature>
<dbReference type="Proteomes" id="UP001431783">
    <property type="component" value="Unassembled WGS sequence"/>
</dbReference>